<gene>
    <name evidence="1" type="primary">CCSAP</name>
</gene>
<reference evidence="1" key="3">
    <citation type="submission" date="2025-09" db="UniProtKB">
        <authorList>
            <consortium name="Ensembl"/>
        </authorList>
    </citation>
    <scope>IDENTIFICATION</scope>
</reference>
<name>A0AC11C583_SHEEP</name>
<reference evidence="1" key="2">
    <citation type="submission" date="2025-08" db="UniProtKB">
        <authorList>
            <consortium name="Ensembl"/>
        </authorList>
    </citation>
    <scope>IDENTIFICATION</scope>
</reference>
<sequence length="390" mass="41891">MRRGPGAAPPTTRLVGASGGRGPGWGPGPAESPASHAGRRSRRPRREGWGPGTGSARGRRLLPGLRRRLPLPVAAGATSCSAGKRWESGRIRAAAPLAPRTRRSRGAGGDRAARKAGLPGPTRGTMSPGSGVKSEYMKRYQEPRWDELGPCYRALRHYRLGRRLLEQAHAPWLWDDWGQAGASDDSASSASSGTGAPAPQCAPGSPPPPAEPEARAGPEERGVEAAGDAETRDAGDAEGAALPALPVKDVEEKPERQIRVRGPEKAASSTDPQPPPGALAARGGRRTKSPQRSSARIKEHRHPFALYGWGEKQTDTGSQKTHNVCASAPMREIHESALRAKSRRQLEKRRLAAQRQRAHSADVEKNRRVKPASSENPWMTEYMRCYSARA</sequence>
<reference evidence="1" key="1">
    <citation type="submission" date="2020-11" db="EMBL/GenBank/DDBJ databases">
        <authorList>
            <person name="Davenport K.M."/>
            <person name="Bickhart D.M."/>
            <person name="Smith T.P.L."/>
            <person name="Murdoch B.M."/>
            <person name="Rosen B.D."/>
        </authorList>
    </citation>
    <scope>NUCLEOTIDE SEQUENCE [LARGE SCALE GENOMIC DNA]</scope>
    <source>
        <strain evidence="1">OAR_USU_Benz2616</strain>
    </source>
</reference>
<dbReference type="Ensembl" id="ENSOART00020030601.2">
    <property type="protein sequence ID" value="ENSOARP00020025284.2"/>
    <property type="gene ID" value="ENSOARG00020019887.2"/>
</dbReference>
<protein>
    <submittedName>
        <fullName evidence="1">Centriole, cilia and spindle associated protein</fullName>
    </submittedName>
</protein>
<accession>A0AC11C583</accession>
<proteinExistence type="predicted"/>
<evidence type="ECO:0000313" key="1">
    <source>
        <dbReference type="Ensembl" id="ENSOARP00020025284.2"/>
    </source>
</evidence>
<organism evidence="1">
    <name type="scientific">Ovis aries</name>
    <name type="common">Sheep</name>
    <dbReference type="NCBI Taxonomy" id="9940"/>
    <lineage>
        <taxon>Eukaryota</taxon>
        <taxon>Metazoa</taxon>
        <taxon>Chordata</taxon>
        <taxon>Craniata</taxon>
        <taxon>Vertebrata</taxon>
        <taxon>Euteleostomi</taxon>
        <taxon>Mammalia</taxon>
        <taxon>Eutheria</taxon>
        <taxon>Laurasiatheria</taxon>
        <taxon>Artiodactyla</taxon>
        <taxon>Ruminantia</taxon>
        <taxon>Pecora</taxon>
        <taxon>Bovidae</taxon>
        <taxon>Caprinae</taxon>
        <taxon>Ovis</taxon>
    </lineage>
</organism>